<dbReference type="SUPFAM" id="SSF56300">
    <property type="entry name" value="Metallo-dependent phosphatases"/>
    <property type="match status" value="1"/>
</dbReference>
<organism evidence="2">
    <name type="scientific">uncultured Caudovirales phage</name>
    <dbReference type="NCBI Taxonomy" id="2100421"/>
    <lineage>
        <taxon>Viruses</taxon>
        <taxon>Duplodnaviria</taxon>
        <taxon>Heunggongvirae</taxon>
        <taxon>Uroviricota</taxon>
        <taxon>Caudoviricetes</taxon>
        <taxon>Peduoviridae</taxon>
        <taxon>Maltschvirus</taxon>
        <taxon>Maltschvirus maltsch</taxon>
    </lineage>
</organism>
<dbReference type="Pfam" id="PF00149">
    <property type="entry name" value="Metallophos"/>
    <property type="match status" value="1"/>
</dbReference>
<dbReference type="Gene3D" id="3.60.21.10">
    <property type="match status" value="1"/>
</dbReference>
<evidence type="ECO:0000313" key="2">
    <source>
        <dbReference type="EMBL" id="CAB4148229.1"/>
    </source>
</evidence>
<feature type="domain" description="Calcineurin-like phosphoesterase" evidence="1">
    <location>
        <begin position="99"/>
        <end position="239"/>
    </location>
</feature>
<protein>
    <submittedName>
        <fullName evidence="2">Calcineurin-like phosphoesterase domain, lpxH type</fullName>
    </submittedName>
</protein>
<name>A0A6J5MX55_9CAUD</name>
<accession>A0A6J5MX55</accession>
<proteinExistence type="predicted"/>
<reference evidence="2" key="1">
    <citation type="submission" date="2020-04" db="EMBL/GenBank/DDBJ databases">
        <authorList>
            <person name="Chiriac C."/>
            <person name="Salcher M."/>
            <person name="Ghai R."/>
            <person name="Kavagutti S V."/>
        </authorList>
    </citation>
    <scope>NUCLEOTIDE SEQUENCE</scope>
</reference>
<gene>
    <name evidence="2" type="ORF">UFOVP520_8</name>
</gene>
<dbReference type="GO" id="GO:0016787">
    <property type="term" value="F:hydrolase activity"/>
    <property type="evidence" value="ECO:0007669"/>
    <property type="project" value="InterPro"/>
</dbReference>
<dbReference type="InterPro" id="IPR004843">
    <property type="entry name" value="Calcineurin-like_PHP"/>
</dbReference>
<dbReference type="InterPro" id="IPR029052">
    <property type="entry name" value="Metallo-depent_PP-like"/>
</dbReference>
<evidence type="ECO:0000259" key="1">
    <source>
        <dbReference type="Pfam" id="PF00149"/>
    </source>
</evidence>
<sequence>MNKADKIVKIREHFYSTNMTNKDFYNTFHEMYGYKSWNSLRKLMNANGILTSTRSSRSINQEIPPVIVNYNLDTIDNFGIEASLGEEYTSAKLPSHLKKIGILSDIHFPYHDLEALTCAIKHLKDQKIDCLYLAGDCFDFYAISRFERDPDKRDFKREVEMNREFLQRLRDIFRDIPIYFKLGNHENRYARALNNDAEEFAQLHDLQFDIFFRLDKLNIIMVEDWRGMEMGDLLVLHGHELYGGGGVNPSQNLFNKTICNTLIGHVHRTSNTQKKTGFKEFINTYSIGCLTVLSPKYMPFSMHNHGFAVVEIDNGKSKVRNIQIKDGKIV</sequence>
<dbReference type="EMBL" id="LR796495">
    <property type="protein sequence ID" value="CAB4148229.1"/>
    <property type="molecule type" value="Genomic_DNA"/>
</dbReference>